<name>A0ABW4ZM57_9SPHI</name>
<dbReference type="Pfam" id="PF01029">
    <property type="entry name" value="NusB"/>
    <property type="match status" value="1"/>
</dbReference>
<comment type="similarity">
    <text evidence="1">Belongs to the NusB family.</text>
</comment>
<evidence type="ECO:0000259" key="6">
    <source>
        <dbReference type="Pfam" id="PF01029"/>
    </source>
</evidence>
<evidence type="ECO:0000256" key="5">
    <source>
        <dbReference type="ARBA" id="ARBA00023163"/>
    </source>
</evidence>
<keyword evidence="5" id="KW-0804">Transcription</keyword>
<evidence type="ECO:0000313" key="8">
    <source>
        <dbReference type="Proteomes" id="UP001597387"/>
    </source>
</evidence>
<dbReference type="InterPro" id="IPR006027">
    <property type="entry name" value="NusB_RsmB_TIM44"/>
</dbReference>
<keyword evidence="3" id="KW-0694">RNA-binding</keyword>
<dbReference type="RefSeq" id="WP_255903243.1">
    <property type="nucleotide sequence ID" value="NZ_JAFMZO010000003.1"/>
</dbReference>
<dbReference type="SUPFAM" id="SSF48013">
    <property type="entry name" value="NusB-like"/>
    <property type="match status" value="1"/>
</dbReference>
<protein>
    <submittedName>
        <fullName evidence="7">Transcription antitermination factor NusB</fullName>
    </submittedName>
</protein>
<sequence length="315" mass="36633">MLNRRQLRVKVLQTLYAYHLSENKVAKSFEKKLLDSIDDVFEMYIWLLALLTEVSDYVLVDAEERANKYLPTETDLNSNLKLNKNKFITALKENPEFVINLKKYNPSWNFDPEIVKTIFTELKSSQQYADYLVAEDVSMRAEKDIIKYIFKKVILVVPSVEQAFEEKFINWQVDRPVLEAMVAKTFSNFQSEQGKDNKLAQISPEWTEDREFIVTLLNKTIAFDEEYQKLISDKTKNWEAERIAIVDILLMKLALSELIHFPAIPIKVSMNEYIEMAKEFSTPKSNLFINGILDKILAELKAAGKIRKTGRGLIE</sequence>
<dbReference type="Proteomes" id="UP001597387">
    <property type="component" value="Unassembled WGS sequence"/>
</dbReference>
<accession>A0ABW4ZM57</accession>
<dbReference type="Gene3D" id="1.10.940.10">
    <property type="entry name" value="NusB-like"/>
    <property type="match status" value="1"/>
</dbReference>
<evidence type="ECO:0000256" key="3">
    <source>
        <dbReference type="ARBA" id="ARBA00022884"/>
    </source>
</evidence>
<dbReference type="PANTHER" id="PTHR11078">
    <property type="entry name" value="N UTILIZATION SUBSTANCE PROTEIN B-RELATED"/>
    <property type="match status" value="1"/>
</dbReference>
<dbReference type="InterPro" id="IPR035926">
    <property type="entry name" value="NusB-like_sf"/>
</dbReference>
<dbReference type="InterPro" id="IPR011605">
    <property type="entry name" value="NusB_fam"/>
</dbReference>
<dbReference type="PANTHER" id="PTHR11078:SF3">
    <property type="entry name" value="ANTITERMINATION NUSB DOMAIN-CONTAINING PROTEIN"/>
    <property type="match status" value="1"/>
</dbReference>
<keyword evidence="2" id="KW-0889">Transcription antitermination</keyword>
<proteinExistence type="inferred from homology"/>
<feature type="domain" description="NusB/RsmB/TIM44" evidence="6">
    <location>
        <begin position="197"/>
        <end position="297"/>
    </location>
</feature>
<dbReference type="NCBIfam" id="TIGR01951">
    <property type="entry name" value="nusB"/>
    <property type="match status" value="1"/>
</dbReference>
<comment type="caution">
    <text evidence="7">The sequence shown here is derived from an EMBL/GenBank/DDBJ whole genome shotgun (WGS) entry which is preliminary data.</text>
</comment>
<evidence type="ECO:0000256" key="4">
    <source>
        <dbReference type="ARBA" id="ARBA00023015"/>
    </source>
</evidence>
<organism evidence="7 8">
    <name type="scientific">Paradesertivirga mongoliensis</name>
    <dbReference type="NCBI Taxonomy" id="2100740"/>
    <lineage>
        <taxon>Bacteria</taxon>
        <taxon>Pseudomonadati</taxon>
        <taxon>Bacteroidota</taxon>
        <taxon>Sphingobacteriia</taxon>
        <taxon>Sphingobacteriales</taxon>
        <taxon>Sphingobacteriaceae</taxon>
        <taxon>Paradesertivirga</taxon>
    </lineage>
</organism>
<keyword evidence="8" id="KW-1185">Reference proteome</keyword>
<evidence type="ECO:0000256" key="2">
    <source>
        <dbReference type="ARBA" id="ARBA00022814"/>
    </source>
</evidence>
<evidence type="ECO:0000256" key="1">
    <source>
        <dbReference type="ARBA" id="ARBA00005952"/>
    </source>
</evidence>
<reference evidence="8" key="1">
    <citation type="journal article" date="2019" name="Int. J. Syst. Evol. Microbiol.">
        <title>The Global Catalogue of Microorganisms (GCM) 10K type strain sequencing project: providing services to taxonomists for standard genome sequencing and annotation.</title>
        <authorList>
            <consortium name="The Broad Institute Genomics Platform"/>
            <consortium name="The Broad Institute Genome Sequencing Center for Infectious Disease"/>
            <person name="Wu L."/>
            <person name="Ma J."/>
        </authorList>
    </citation>
    <scope>NUCLEOTIDE SEQUENCE [LARGE SCALE GENOMIC DNA]</scope>
    <source>
        <strain evidence="8">KCTC 42217</strain>
    </source>
</reference>
<evidence type="ECO:0000313" key="7">
    <source>
        <dbReference type="EMBL" id="MFD2162622.1"/>
    </source>
</evidence>
<dbReference type="EMBL" id="JBHUHZ010000001">
    <property type="protein sequence ID" value="MFD2162622.1"/>
    <property type="molecule type" value="Genomic_DNA"/>
</dbReference>
<keyword evidence="4" id="KW-0805">Transcription regulation</keyword>
<gene>
    <name evidence="7" type="primary">nusB</name>
    <name evidence="7" type="ORF">ACFSJU_09490</name>
</gene>